<dbReference type="SUPFAM" id="SSF48371">
    <property type="entry name" value="ARM repeat"/>
    <property type="match status" value="1"/>
</dbReference>
<comment type="caution">
    <text evidence="3">The sequence shown here is derived from an EMBL/GenBank/DDBJ whole genome shotgun (WGS) entry which is preliminary data.</text>
</comment>
<reference evidence="3 4" key="1">
    <citation type="journal article" date="2018" name="Front. Plant Sci.">
        <title>Red Clover (Trifolium pratense) and Zigzag Clover (T. medium) - A Picture of Genomic Similarities and Differences.</title>
        <authorList>
            <person name="Dluhosova J."/>
            <person name="Istvanek J."/>
            <person name="Nedelnik J."/>
            <person name="Repkova J."/>
        </authorList>
    </citation>
    <scope>NUCLEOTIDE SEQUENCE [LARGE SCALE GENOMIC DNA]</scope>
    <source>
        <strain evidence="4">cv. 10/8</strain>
        <tissue evidence="3">Leaf</tissue>
    </source>
</reference>
<evidence type="ECO:0000256" key="1">
    <source>
        <dbReference type="ARBA" id="ARBA00022737"/>
    </source>
</evidence>
<feature type="repeat" description="ARM" evidence="2">
    <location>
        <begin position="9"/>
        <end position="54"/>
    </location>
</feature>
<dbReference type="PROSITE" id="PS50176">
    <property type="entry name" value="ARM_REPEAT"/>
    <property type="match status" value="1"/>
</dbReference>
<accession>A0A392R908</accession>
<dbReference type="Gene3D" id="1.25.10.10">
    <property type="entry name" value="Leucine-rich Repeat Variant"/>
    <property type="match status" value="1"/>
</dbReference>
<evidence type="ECO:0000313" key="3">
    <source>
        <dbReference type="EMBL" id="MCI33061.1"/>
    </source>
</evidence>
<dbReference type="InterPro" id="IPR016024">
    <property type="entry name" value="ARM-type_fold"/>
</dbReference>
<evidence type="ECO:0000256" key="2">
    <source>
        <dbReference type="PROSITE-ProRule" id="PRU00259"/>
    </source>
</evidence>
<feature type="non-terminal residue" evidence="3">
    <location>
        <position position="1"/>
    </location>
</feature>
<protein>
    <submittedName>
        <fullName evidence="3">Protein ARABIDILLO 1-like</fullName>
    </submittedName>
</protein>
<dbReference type="PANTHER" id="PTHR46976:SF1">
    <property type="entry name" value="PROTEIN ARABIDILLO 1"/>
    <property type="match status" value="1"/>
</dbReference>
<dbReference type="PANTHER" id="PTHR46976">
    <property type="entry name" value="PROTEIN ARABIDILLO 1"/>
    <property type="match status" value="1"/>
</dbReference>
<organism evidence="3 4">
    <name type="scientific">Trifolium medium</name>
    <dbReference type="NCBI Taxonomy" id="97028"/>
    <lineage>
        <taxon>Eukaryota</taxon>
        <taxon>Viridiplantae</taxon>
        <taxon>Streptophyta</taxon>
        <taxon>Embryophyta</taxon>
        <taxon>Tracheophyta</taxon>
        <taxon>Spermatophyta</taxon>
        <taxon>Magnoliopsida</taxon>
        <taxon>eudicotyledons</taxon>
        <taxon>Gunneridae</taxon>
        <taxon>Pentapetalae</taxon>
        <taxon>rosids</taxon>
        <taxon>fabids</taxon>
        <taxon>Fabales</taxon>
        <taxon>Fabaceae</taxon>
        <taxon>Papilionoideae</taxon>
        <taxon>50 kb inversion clade</taxon>
        <taxon>NPAAA clade</taxon>
        <taxon>Hologalegina</taxon>
        <taxon>IRL clade</taxon>
        <taxon>Trifolieae</taxon>
        <taxon>Trifolium</taxon>
    </lineage>
</organism>
<dbReference type="AlphaFoldDB" id="A0A392R908"/>
<dbReference type="EMBL" id="LXQA010201198">
    <property type="protein sequence ID" value="MCI33061.1"/>
    <property type="molecule type" value="Genomic_DNA"/>
</dbReference>
<dbReference type="Proteomes" id="UP000265520">
    <property type="component" value="Unassembled WGS sequence"/>
</dbReference>
<proteinExistence type="predicted"/>
<dbReference type="Pfam" id="PF00514">
    <property type="entry name" value="Arm"/>
    <property type="match status" value="1"/>
</dbReference>
<dbReference type="InterPro" id="IPR011989">
    <property type="entry name" value="ARM-like"/>
</dbReference>
<keyword evidence="4" id="KW-1185">Reference proteome</keyword>
<keyword evidence="1" id="KW-0677">Repeat</keyword>
<evidence type="ECO:0000313" key="4">
    <source>
        <dbReference type="Proteomes" id="UP000265520"/>
    </source>
</evidence>
<name>A0A392R908_9FABA</name>
<sequence>ARDAIAKAGGVQALVDIIFKWSSTGDGVLEHAVSALANFAVDEECSTELALAGGVHALVMLVRNCKYEGVQEHVME</sequence>
<dbReference type="InterPro" id="IPR000225">
    <property type="entry name" value="Armadillo"/>
</dbReference>